<evidence type="ECO:0000256" key="2">
    <source>
        <dbReference type="ARBA" id="ARBA00022692"/>
    </source>
</evidence>
<evidence type="ECO:0000313" key="8">
    <source>
        <dbReference type="Proteomes" id="UP001057702"/>
    </source>
</evidence>
<dbReference type="SMART" id="SM00752">
    <property type="entry name" value="HTTM"/>
    <property type="match status" value="1"/>
</dbReference>
<feature type="transmembrane region" description="Helical" evidence="5">
    <location>
        <begin position="326"/>
        <end position="352"/>
    </location>
</feature>
<feature type="transmembrane region" description="Helical" evidence="5">
    <location>
        <begin position="84"/>
        <end position="103"/>
    </location>
</feature>
<evidence type="ECO:0000259" key="6">
    <source>
        <dbReference type="SMART" id="SM00752"/>
    </source>
</evidence>
<reference evidence="7" key="1">
    <citation type="submission" date="2022-06" db="EMBL/GenBank/DDBJ databases">
        <title>Draft genome sequence of Streptomyces sp. RB6PN25 isolated from peat swamp forest in Thailand.</title>
        <authorList>
            <person name="Duangmal K."/>
            <person name="Klaysubun C."/>
        </authorList>
    </citation>
    <scope>NUCLEOTIDE SEQUENCE</scope>
    <source>
        <strain evidence="7">RB6PN25</strain>
    </source>
</reference>
<comment type="caution">
    <text evidence="7">The sequence shown here is derived from an EMBL/GenBank/DDBJ whole genome shotgun (WGS) entry which is preliminary data.</text>
</comment>
<proteinExistence type="predicted"/>
<feature type="transmembrane region" description="Helical" evidence="5">
    <location>
        <begin position="202"/>
        <end position="220"/>
    </location>
</feature>
<comment type="subcellular location">
    <subcellularLocation>
        <location evidence="1">Endomembrane system</location>
        <topology evidence="1">Multi-pass membrane protein</topology>
    </subcellularLocation>
</comment>
<evidence type="ECO:0000256" key="1">
    <source>
        <dbReference type="ARBA" id="ARBA00004127"/>
    </source>
</evidence>
<feature type="transmembrane region" description="Helical" evidence="5">
    <location>
        <begin position="241"/>
        <end position="261"/>
    </location>
</feature>
<evidence type="ECO:0000256" key="3">
    <source>
        <dbReference type="ARBA" id="ARBA00022989"/>
    </source>
</evidence>
<feature type="transmembrane region" description="Helical" evidence="5">
    <location>
        <begin position="177"/>
        <end position="196"/>
    </location>
</feature>
<sequence>MPRKVDAAIGKGLARITGGPVAPYQSAVIRIGFSLTWLAFLLREWVHRDELYGPDSPWSWSMARALIATNHAFTVLMWSDSRAWFEFVYAAAIAASVMLLVGWRTRTASLLFMIGVLALQNRSVFEGDGGDNVIHIMAIYLVFARCGQVWSLDARRARRSADRDRDRDWDRDRDRDPVGIVMWVVFAAVLALVTVLGKLSTGWALILWGFLAAQAAWWLVRRYAPGEPRTVMTMVGNVVHAGAMLVIVVEVCLIYSTAGWYKITGSRWEDGTALYYPLHLADFTPWPALSHALGSSGLIVMLITYGTVAVQVAFPFTLFNRRVKNVLLVMMMCEHAGIAVVLGLPFFSLAMITADSVFLPTSFLRWVGDRVVRALPGRRAVVPRQRSEGEPSASTLPV</sequence>
<evidence type="ECO:0000313" key="7">
    <source>
        <dbReference type="EMBL" id="MCQ4083216.1"/>
    </source>
</evidence>
<feature type="domain" description="HTTM-like" evidence="6">
    <location>
        <begin position="18"/>
        <end position="363"/>
    </location>
</feature>
<keyword evidence="2 5" id="KW-0812">Transmembrane</keyword>
<dbReference type="PANTHER" id="PTHR39535:SF2">
    <property type="entry name" value="HTTM DOMAIN-CONTAINING PROTEIN"/>
    <property type="match status" value="1"/>
</dbReference>
<protein>
    <submittedName>
        <fullName evidence="7">HTTM domain-containing protein</fullName>
    </submittedName>
</protein>
<dbReference type="Proteomes" id="UP001057702">
    <property type="component" value="Unassembled WGS sequence"/>
</dbReference>
<dbReference type="InterPro" id="IPR052964">
    <property type="entry name" value="Sporulation_signal_mat"/>
</dbReference>
<dbReference type="InterPro" id="IPR011020">
    <property type="entry name" value="HTTM-like"/>
</dbReference>
<feature type="transmembrane region" description="Helical" evidence="5">
    <location>
        <begin position="292"/>
        <end position="314"/>
    </location>
</feature>
<evidence type="ECO:0000256" key="5">
    <source>
        <dbReference type="SAM" id="Phobius"/>
    </source>
</evidence>
<name>A0ABT1PZW9_9ACTN</name>
<dbReference type="EMBL" id="JANFNG010000019">
    <property type="protein sequence ID" value="MCQ4083216.1"/>
    <property type="molecule type" value="Genomic_DNA"/>
</dbReference>
<accession>A0ABT1PZW9</accession>
<evidence type="ECO:0000256" key="4">
    <source>
        <dbReference type="ARBA" id="ARBA00023136"/>
    </source>
</evidence>
<keyword evidence="3 5" id="KW-1133">Transmembrane helix</keyword>
<keyword evidence="4 5" id="KW-0472">Membrane</keyword>
<dbReference type="PANTHER" id="PTHR39535">
    <property type="entry name" value="SPORULATION-DELAYING PROTEIN SDPB"/>
    <property type="match status" value="1"/>
</dbReference>
<gene>
    <name evidence="7" type="ORF">NGB36_22075</name>
</gene>
<organism evidence="7 8">
    <name type="scientific">Streptomyces humicola</name>
    <dbReference type="NCBI Taxonomy" id="2953240"/>
    <lineage>
        <taxon>Bacteria</taxon>
        <taxon>Bacillati</taxon>
        <taxon>Actinomycetota</taxon>
        <taxon>Actinomycetes</taxon>
        <taxon>Kitasatosporales</taxon>
        <taxon>Streptomycetaceae</taxon>
        <taxon>Streptomyces</taxon>
    </lineage>
</organism>
<keyword evidence="8" id="KW-1185">Reference proteome</keyword>